<evidence type="ECO:0000313" key="2">
    <source>
        <dbReference type="Proteomes" id="UP001148838"/>
    </source>
</evidence>
<proteinExistence type="predicted"/>
<protein>
    <submittedName>
        <fullName evidence="1">Uncharacterized protein</fullName>
    </submittedName>
</protein>
<dbReference type="Proteomes" id="UP001148838">
    <property type="component" value="Unassembled WGS sequence"/>
</dbReference>
<comment type="caution">
    <text evidence="1">The sequence shown here is derived from an EMBL/GenBank/DDBJ whole genome shotgun (WGS) entry which is preliminary data.</text>
</comment>
<evidence type="ECO:0000313" key="1">
    <source>
        <dbReference type="EMBL" id="KAJ4443528.1"/>
    </source>
</evidence>
<dbReference type="EMBL" id="JAJSOF020000013">
    <property type="protein sequence ID" value="KAJ4443528.1"/>
    <property type="molecule type" value="Genomic_DNA"/>
</dbReference>
<organism evidence="1 2">
    <name type="scientific">Periplaneta americana</name>
    <name type="common">American cockroach</name>
    <name type="synonym">Blatta americana</name>
    <dbReference type="NCBI Taxonomy" id="6978"/>
    <lineage>
        <taxon>Eukaryota</taxon>
        <taxon>Metazoa</taxon>
        <taxon>Ecdysozoa</taxon>
        <taxon>Arthropoda</taxon>
        <taxon>Hexapoda</taxon>
        <taxon>Insecta</taxon>
        <taxon>Pterygota</taxon>
        <taxon>Neoptera</taxon>
        <taxon>Polyneoptera</taxon>
        <taxon>Dictyoptera</taxon>
        <taxon>Blattodea</taxon>
        <taxon>Blattoidea</taxon>
        <taxon>Blattidae</taxon>
        <taxon>Blattinae</taxon>
        <taxon>Periplaneta</taxon>
    </lineage>
</organism>
<reference evidence="1 2" key="1">
    <citation type="journal article" date="2022" name="Allergy">
        <title>Genome assembly and annotation of Periplaneta americana reveal a comprehensive cockroach allergen profile.</title>
        <authorList>
            <person name="Wang L."/>
            <person name="Xiong Q."/>
            <person name="Saelim N."/>
            <person name="Wang L."/>
            <person name="Nong W."/>
            <person name="Wan A.T."/>
            <person name="Shi M."/>
            <person name="Liu X."/>
            <person name="Cao Q."/>
            <person name="Hui J.H.L."/>
            <person name="Sookrung N."/>
            <person name="Leung T.F."/>
            <person name="Tungtrongchitr A."/>
            <person name="Tsui S.K.W."/>
        </authorList>
    </citation>
    <scope>NUCLEOTIDE SEQUENCE [LARGE SCALE GENOMIC DNA]</scope>
    <source>
        <strain evidence="1">PWHHKU_190912</strain>
    </source>
</reference>
<keyword evidence="2" id="KW-1185">Reference proteome</keyword>
<sequence>MWRVVCWGGAAQIPASIISGALRELGGFSYVISCRRVRARVVHPSSLLIETCKGMEATTKKGYIIDPTIRIETDSSQPEDVNKEKINIYLPTVEYFKAKYQLEDIEPAIGHFQNWLLLVLSPQETKQKMRRPATSNSEDGQ</sequence>
<accession>A0ABQ8TBB8</accession>
<name>A0ABQ8TBB8_PERAM</name>
<gene>
    <name evidence="1" type="ORF">ANN_05200</name>
</gene>